<dbReference type="EMBL" id="CP126648">
    <property type="protein sequence ID" value="WJZ81473.1"/>
    <property type="molecule type" value="Genomic_DNA"/>
</dbReference>
<dbReference type="InterPro" id="IPR041679">
    <property type="entry name" value="DNA2/NAM7-like_C"/>
</dbReference>
<evidence type="ECO:0000256" key="1">
    <source>
        <dbReference type="ARBA" id="ARBA00022741"/>
    </source>
</evidence>
<dbReference type="InterPro" id="IPR047187">
    <property type="entry name" value="SF1_C_Upf1"/>
</dbReference>
<feature type="binding site" evidence="5">
    <location>
        <begin position="1058"/>
        <end position="1065"/>
    </location>
    <ligand>
        <name>ATP</name>
        <dbReference type="ChEBI" id="CHEBI:30616"/>
    </ligand>
</feature>
<evidence type="ECO:0000256" key="6">
    <source>
        <dbReference type="SAM" id="MobiDB-lite"/>
    </source>
</evidence>
<dbReference type="PANTHER" id="PTHR21529">
    <property type="entry name" value="MAMMARY TURMOR VIRUS RECEPTOR HOMOLOG 1, 2 MTVR1, 2"/>
    <property type="match status" value="1"/>
</dbReference>
<dbReference type="InterPro" id="IPR014016">
    <property type="entry name" value="UvrD-like_ATP-bd"/>
</dbReference>
<dbReference type="Proteomes" id="UP001227230">
    <property type="component" value="Chromosome 1"/>
</dbReference>
<dbReference type="Gene3D" id="3.40.50.300">
    <property type="entry name" value="P-loop containing nucleotide triphosphate hydrolases"/>
    <property type="match status" value="4"/>
</dbReference>
<protein>
    <recommendedName>
        <fullName evidence="7">UvrD-like helicase ATP-binding domain-containing protein</fullName>
    </recommendedName>
</protein>
<dbReference type="Pfam" id="PF13086">
    <property type="entry name" value="AAA_11"/>
    <property type="match status" value="1"/>
</dbReference>
<sequence>MTGNKSLFTSFTEFDGGNVTFGDGNMARVKGKGLELISRAPFAEVICIDKVEPDEELLYNVRVDYWRNRSAGRCLDPYRTVPGDLVIFADSKFETFSDVQCLGRKTWAFALVTEVRENEIEDDGTTVCFKVRVSKERTEGDGKKWTFMYFLINITTGERIWNALHMSGNLNIIKQVLFTDSKVKESCELCPESSSGVCTENFGTILSSKLNKSQMAAVLASLRKIHCNHKSSVELICGPPGTGKTRTISALLCALLGTNIRTLTCAPTAVAVKEVASRVMKHLKESFETDPQKDASLCSLGDLFFGDYDSTGVGSEMKEIYLDHRVERLAKCFEPLNGWRHSFNSMIVFLEGGVSEDHVSEDELSKMEEGSIEGSKGKRKTYLQLAREQFKSTSLHLRELVNTLSTHIPKSFIMEHNFQAMLSLLGFLSSFESLLHQDNMVSEELENLFAGKENVKHSSKSVADSSTLMYIRSECLHILKNLQNSLDELQFPKNIRKDLLIDFCFQTASSIFSTASDSHKLHLVDMKPLNILVIDEAAQLRECESTIPLQLPGIKLAILIGDKFQLPSRVTSNICDKAGFGRSLYERLSSLDHAKHFLNLQYRMHPSISLFPCSNFYANQILDAPNVKHKAYEKKYLPDPVFRLYLFINISCGREEVDEVGHSVKNMVEVAVLMKIVQNLYQAWRSGIKEELRIGVLSPYTAQVLEIQERLKQKYENNDMFSVKVQTIDGFQGGEEDIILISTVRANNFGSVGVMADVKITNVALTRARHCLWILGSERTLVMSETVWKDIVHDAKDRHCLLNADEDCDLANTMFKVKAELHELDDLLNRDSSLFNSARWKVIFSENFRKAFYNLKSSHTQNMVIALLLKLSTGWRPKRRNIDLPCESSSKILKKFKVGYLYIVYSNDLQKECGYYTQVLKVWDILALEDIPKLVKHLDSLFEMNTDDYLSRCKKKSWEGELEIPMSWTTSYDIVQYKSLSNNATGKISNVSGLARRGGFENSIVSESFLIMKFYSVTFNMVRHFISGHDGRELDLPFELTDQERETIFFNRSSFILGRSGTGKTTVLSMKLFQKEQLFHIASEGLYEVEGHSSTHASQRNEIGECTGDAKGACLHQLFVTVSPRLCNAIRRQLSHFQSFASGGEFLVESSSLDLDYIDDTVQFKDIPDSFVNIPSKSYPLVITFHKFLMMLDGTVGNSYFSRFPDAHKPSRTVTLKTFIRSREVNYERFISSYWPYFKSHLIKYLDSSAVFTEIISHIKGGLEAGKAHDGILSREDYLLLSKARVSTLTREQRDRVYDIFLEYEKKKFKKGEYDLSDLVMDLHFRLRSERYEGDHIDFVYIDEVQDLTMRQIALFKYVSKNIDEGFVFSGDTAQTIAKGVHFRFQDIRHLFFKEFVLGSRTDATDEKKEKGKLSKIFHLSQNFRTHAGVLNLAQSIIDLLYHFFPLTIDVLNPETSLINGEAPVLIECGNFRDALPTIFGDSENAQENVGFGAEQVILVRNDSAKEEISKYVGKKALVLTILECKGLEFRDVLLCNFFGSCPFKHHWRVLYQFMNKINLVDSKSLISFPSFDEAKHNVLCSELKQLYVAITRTRQRLWICDIIDEVSKPMFEYWEKLSLIQVRCLHDLVAQGMQVASRPDEWRSQGFKLFHEHNYEMARLCFEKAGDMYNEKFARAASLQALAISISSSSPQMAKNYLSEAADMFEGIGKAEYAAKCFFEMRSYERAGRIYMEQCGEPMLDKAGECFSLARCYKSAAEAYAKGNYFSECLAVCIKGRLFYMGLQVIQQWKQNSKGAIKESGEIHRIEQNLLEGCARHCHELKDLTGMMKYVRAFHSFESIRTFLRDLCCLDELLLIEKEKENFVEAANIAKCIGDISLEVEMLVEAGCLEDSSKAILQYVLVNSLWQPGSEGWPLKQFIRKKELVNKAKVNAERVSKQFYGFICTEVDILSHEQSTLFELNEYFRSSQNNGSVRGEILSARKIIDAHLHLISILEDRGKSDLYTYLTTHSEERISSNQFSIETLVHFWKFWNFWKDEIVNILEYLGGAIKKYVDYKEFCLNYLGVLKQPNKRTPLYLVLYPEADWVRKTDDRFLHRNGKLVFIDASQFVSAARSYWCAELLSVGIKILEILENLYQFCTRNSFPVFCQSIPLIYIFDVTNFLMKTGSLHCWHPHAETLQMFLEKSSERFFGYIYPLDWRKSSTEDMVSLRENKLAGNLLREVILKNISLKGNLTYGQIGRAVMIMLGSCKLTDEFAESFNKDSPWKDFIKRLCVTKRSELSSKSSAAAQEELSLILKLLSYCQGYVFTTKDLVVEWLIFQQWNTTPSASSLTDVGASEKTEILGDTYSFMVSIVHELLCDEEGTVEWLEKSNTDLKDYPVLVLRLVVIMCLICVNSGKHFDLLFDLLGRNCIISHLPKQFYDAFLGRQKRSFVEVLAEALKQIESVLVIVSWGNNHFHFSPDAILLDDVVNQNKEGILRVLFPKNVSSRGQQSLVYSDCGKASEPDSSNSSTADQNMKARNEAEGKDLQENYERFCEIFNALKPLENAKDAGMEKCNLNNPRVQVLVEKSINLIVAVMTQYFQMIPCDSEDEKMAGEPNRVHCEDGNLLWHANRMVDGFKQLSYLLNRSPVFSGENLEKNMSNFELLLKQLQPGKARVEPFMRQICLKNAAAAGSRTTEDKNG</sequence>
<dbReference type="SUPFAM" id="SSF52540">
    <property type="entry name" value="P-loop containing nucleoside triphosphate hydrolases"/>
    <property type="match status" value="2"/>
</dbReference>
<dbReference type="InterPro" id="IPR039904">
    <property type="entry name" value="TRANK1"/>
</dbReference>
<dbReference type="InterPro" id="IPR041677">
    <property type="entry name" value="DNA2/NAM7_AAA_11"/>
</dbReference>
<dbReference type="InterPro" id="IPR011990">
    <property type="entry name" value="TPR-like_helical_dom_sf"/>
</dbReference>
<evidence type="ECO:0000256" key="3">
    <source>
        <dbReference type="ARBA" id="ARBA00022806"/>
    </source>
</evidence>
<feature type="compositionally biased region" description="Polar residues" evidence="6">
    <location>
        <begin position="2506"/>
        <end position="2516"/>
    </location>
</feature>
<reference evidence="8 9" key="1">
    <citation type="journal article" date="2023" name="Hortic Res">
        <title>The complete reference genome for grapevine (Vitis vinifera L.) genetics and breeding.</title>
        <authorList>
            <person name="Shi X."/>
            <person name="Cao S."/>
            <person name="Wang X."/>
            <person name="Huang S."/>
            <person name="Wang Y."/>
            <person name="Liu Z."/>
            <person name="Liu W."/>
            <person name="Leng X."/>
            <person name="Peng Y."/>
            <person name="Wang N."/>
            <person name="Wang Y."/>
            <person name="Ma Z."/>
            <person name="Xu X."/>
            <person name="Zhang F."/>
            <person name="Xue H."/>
            <person name="Zhong H."/>
            <person name="Wang Y."/>
            <person name="Zhang K."/>
            <person name="Velt A."/>
            <person name="Avia K."/>
            <person name="Holtgrawe D."/>
            <person name="Grimplet J."/>
            <person name="Matus J.T."/>
            <person name="Ware D."/>
            <person name="Wu X."/>
            <person name="Wang H."/>
            <person name="Liu C."/>
            <person name="Fang Y."/>
            <person name="Rustenholz C."/>
            <person name="Cheng Z."/>
            <person name="Xiao H."/>
            <person name="Zhou Y."/>
        </authorList>
    </citation>
    <scope>NUCLEOTIDE SEQUENCE [LARGE SCALE GENOMIC DNA]</scope>
    <source>
        <strain evidence="9">cv. Pinot noir / PN40024</strain>
        <tissue evidence="8">Leaf</tissue>
    </source>
</reference>
<dbReference type="CDD" id="cd18808">
    <property type="entry name" value="SF1_C_Upf1"/>
    <property type="match status" value="1"/>
</dbReference>
<keyword evidence="9" id="KW-1185">Reference proteome</keyword>
<dbReference type="PROSITE" id="PS51198">
    <property type="entry name" value="UVRD_HELICASE_ATP_BIND"/>
    <property type="match status" value="1"/>
</dbReference>
<evidence type="ECO:0000256" key="5">
    <source>
        <dbReference type="PROSITE-ProRule" id="PRU00560"/>
    </source>
</evidence>
<dbReference type="InterPro" id="IPR027417">
    <property type="entry name" value="P-loop_NTPase"/>
</dbReference>
<dbReference type="Pfam" id="PF13087">
    <property type="entry name" value="AAA_12"/>
    <property type="match status" value="1"/>
</dbReference>
<keyword evidence="3 5" id="KW-0347">Helicase</keyword>
<dbReference type="PANTHER" id="PTHR21529:SF4">
    <property type="entry name" value="TPR AND ANKYRIN REPEAT-CONTAINING PROTEIN 1"/>
    <property type="match status" value="1"/>
</dbReference>
<dbReference type="SUPFAM" id="SSF48452">
    <property type="entry name" value="TPR-like"/>
    <property type="match status" value="1"/>
</dbReference>
<name>A0ABY9BF82_VITVI</name>
<dbReference type="InterPro" id="IPR045529">
    <property type="entry name" value="DUF6469"/>
</dbReference>
<keyword evidence="1 5" id="KW-0547">Nucleotide-binding</keyword>
<accession>A0ABY9BF82</accession>
<proteinExistence type="predicted"/>
<dbReference type="Pfam" id="PF00580">
    <property type="entry name" value="UvrD-helicase"/>
    <property type="match status" value="1"/>
</dbReference>
<organism evidence="8 9">
    <name type="scientific">Vitis vinifera</name>
    <name type="common">Grape</name>
    <dbReference type="NCBI Taxonomy" id="29760"/>
    <lineage>
        <taxon>Eukaryota</taxon>
        <taxon>Viridiplantae</taxon>
        <taxon>Streptophyta</taxon>
        <taxon>Embryophyta</taxon>
        <taxon>Tracheophyta</taxon>
        <taxon>Spermatophyta</taxon>
        <taxon>Magnoliopsida</taxon>
        <taxon>eudicotyledons</taxon>
        <taxon>Gunneridae</taxon>
        <taxon>Pentapetalae</taxon>
        <taxon>rosids</taxon>
        <taxon>Vitales</taxon>
        <taxon>Vitaceae</taxon>
        <taxon>Viteae</taxon>
        <taxon>Vitis</taxon>
    </lineage>
</organism>
<evidence type="ECO:0000256" key="4">
    <source>
        <dbReference type="ARBA" id="ARBA00022840"/>
    </source>
</evidence>
<evidence type="ECO:0000259" key="7">
    <source>
        <dbReference type="PROSITE" id="PS51198"/>
    </source>
</evidence>
<feature type="domain" description="UvrD-like helicase ATP-binding" evidence="7">
    <location>
        <begin position="1037"/>
        <end position="1427"/>
    </location>
</feature>
<feature type="region of interest" description="Disordered" evidence="6">
    <location>
        <begin position="2499"/>
        <end position="2521"/>
    </location>
</feature>
<gene>
    <name evidence="8" type="ORF">VitviT2T_001314</name>
</gene>
<evidence type="ECO:0000256" key="2">
    <source>
        <dbReference type="ARBA" id="ARBA00022801"/>
    </source>
</evidence>
<keyword evidence="4 5" id="KW-0067">ATP-binding</keyword>
<dbReference type="Pfam" id="PF20073">
    <property type="entry name" value="DUF6469"/>
    <property type="match status" value="1"/>
</dbReference>
<keyword evidence="2 5" id="KW-0378">Hydrolase</keyword>
<evidence type="ECO:0000313" key="8">
    <source>
        <dbReference type="EMBL" id="WJZ81473.1"/>
    </source>
</evidence>
<evidence type="ECO:0000313" key="9">
    <source>
        <dbReference type="Proteomes" id="UP001227230"/>
    </source>
</evidence>